<keyword evidence="4" id="KW-1185">Reference proteome</keyword>
<organism evidence="3 4">
    <name type="scientific">Spiroplasma litorale</name>
    <dbReference type="NCBI Taxonomy" id="216942"/>
    <lineage>
        <taxon>Bacteria</taxon>
        <taxon>Bacillati</taxon>
        <taxon>Mycoplasmatota</taxon>
        <taxon>Mollicutes</taxon>
        <taxon>Entomoplasmatales</taxon>
        <taxon>Spiroplasmataceae</taxon>
        <taxon>Spiroplasma</taxon>
    </lineage>
</organism>
<dbReference type="GO" id="GO:0080120">
    <property type="term" value="P:CAAX-box protein maturation"/>
    <property type="evidence" value="ECO:0007669"/>
    <property type="project" value="UniProtKB-ARBA"/>
</dbReference>
<dbReference type="AlphaFoldDB" id="A0A0K1W0E6"/>
<feature type="transmembrane region" description="Helical" evidence="1">
    <location>
        <begin position="278"/>
        <end position="295"/>
    </location>
</feature>
<feature type="transmembrane region" description="Helical" evidence="1">
    <location>
        <begin position="128"/>
        <end position="149"/>
    </location>
</feature>
<feature type="domain" description="CAAX prenyl protease 2/Lysostaphin resistance protein A-like" evidence="2">
    <location>
        <begin position="225"/>
        <end position="313"/>
    </location>
</feature>
<proteinExistence type="predicted"/>
<feature type="transmembrane region" description="Helical" evidence="1">
    <location>
        <begin position="221"/>
        <end position="243"/>
    </location>
</feature>
<dbReference type="RefSeq" id="WP_075057867.1">
    <property type="nucleotide sequence ID" value="NZ_CP012357.1"/>
</dbReference>
<dbReference type="OrthoDB" id="398378at2"/>
<keyword evidence="1" id="KW-0812">Transmembrane</keyword>
<accession>A0A0K1W0E6</accession>
<keyword evidence="1" id="KW-1133">Transmembrane helix</keyword>
<evidence type="ECO:0000256" key="1">
    <source>
        <dbReference type="SAM" id="Phobius"/>
    </source>
</evidence>
<evidence type="ECO:0000259" key="2">
    <source>
        <dbReference type="Pfam" id="PF02517"/>
    </source>
</evidence>
<dbReference type="PATRIC" id="fig|216942.3.peg.101"/>
<name>A0A0K1W0E6_9MOLU</name>
<dbReference type="KEGG" id="sll:SLITO_v1c01010"/>
<feature type="transmembrane region" description="Helical" evidence="1">
    <location>
        <begin position="63"/>
        <end position="81"/>
    </location>
</feature>
<gene>
    <name evidence="3" type="ORF">SLITO_v1c01010</name>
</gene>
<evidence type="ECO:0000313" key="4">
    <source>
        <dbReference type="Proteomes" id="UP000067476"/>
    </source>
</evidence>
<feature type="transmembrane region" description="Helical" evidence="1">
    <location>
        <begin position="255"/>
        <end position="272"/>
    </location>
</feature>
<dbReference type="EMBL" id="CP012357">
    <property type="protein sequence ID" value="AKX33769.1"/>
    <property type="molecule type" value="Genomic_DNA"/>
</dbReference>
<evidence type="ECO:0000313" key="3">
    <source>
        <dbReference type="EMBL" id="AKX33769.1"/>
    </source>
</evidence>
<keyword evidence="3" id="KW-0378">Hydrolase</keyword>
<keyword evidence="1" id="KW-0472">Membrane</keyword>
<dbReference type="InterPro" id="IPR003675">
    <property type="entry name" value="Rce1/LyrA-like_dom"/>
</dbReference>
<dbReference type="Pfam" id="PF02517">
    <property type="entry name" value="Rce1-like"/>
    <property type="match status" value="1"/>
</dbReference>
<reference evidence="3 4" key="1">
    <citation type="journal article" date="2015" name="Genome Announc.">
        <title>Complete Genome Sequence of Spiroplasma litorale TN-1T (DSM 21781), a Bacterium Isolated from a Green-Eyed Horsefly (Tabanus nigrovittatus).</title>
        <authorList>
            <person name="Lo W.S."/>
            <person name="Lai Y.C."/>
            <person name="Lien Y.W."/>
            <person name="Wang T.H."/>
            <person name="Kuo C.H."/>
        </authorList>
    </citation>
    <scope>NUCLEOTIDE SEQUENCE [LARGE SCALE GENOMIC DNA]</scope>
    <source>
        <strain evidence="3 4">TN-1</strain>
    </source>
</reference>
<dbReference type="Proteomes" id="UP000067476">
    <property type="component" value="Chromosome"/>
</dbReference>
<dbReference type="GO" id="GO:0004175">
    <property type="term" value="F:endopeptidase activity"/>
    <property type="evidence" value="ECO:0007669"/>
    <property type="project" value="UniProtKB-ARBA"/>
</dbReference>
<feature type="transmembrane region" description="Helical" evidence="1">
    <location>
        <begin position="302"/>
        <end position="321"/>
    </location>
</feature>
<dbReference type="STRING" id="216942.SLITO_v1c01010"/>
<keyword evidence="3" id="KW-0645">Protease</keyword>
<feature type="transmembrane region" description="Helical" evidence="1">
    <location>
        <begin position="165"/>
        <end position="191"/>
    </location>
</feature>
<feature type="transmembrane region" description="Helical" evidence="1">
    <location>
        <begin position="32"/>
        <end position="51"/>
    </location>
</feature>
<protein>
    <submittedName>
        <fullName evidence="3">CAAX amino terminal membrane bound protease</fullName>
    </submittedName>
</protein>
<feature type="transmembrane region" description="Helical" evidence="1">
    <location>
        <begin position="93"/>
        <end position="116"/>
    </location>
</feature>
<sequence>MKKILEFRNKHYSQEEAQFNFNSLNYKIDGTVFIICAFVVPFAFSLFFRIFLNLKTNTTSQEIFFYINILSNIFGLVIFILRNPKKILTKGYSLFYFFALLPSLTYIIIGTVSNSLIKDSENKQTINIFIQMICQILSEVIIISIAFFFDRNLWLRIKNTFKKSIWTLLITGVVGFILLYLISSLFFSMLIEDNLLKLPQSENENSLKSVLQGNSSVLVKVSYGVLLSILSIIVAPVCEELCMRESYFSNSSNQYLGFIFSGLSFGFIHYGSTGDFEHIMTYTTAGFVLSGVFWFSKGNVTYSWLVHLINNLFALILTFALL</sequence>
<dbReference type="GO" id="GO:0006508">
    <property type="term" value="P:proteolysis"/>
    <property type="evidence" value="ECO:0007669"/>
    <property type="project" value="UniProtKB-KW"/>
</dbReference>